<sequence>METLPSIQGKTVVASSWKHYQASKDTDGKSIADVVQECY</sequence>
<protein>
    <submittedName>
        <fullName evidence="1">Uncharacterized protein</fullName>
    </submittedName>
</protein>
<dbReference type="EMBL" id="GBRH01257936">
    <property type="protein sequence ID" value="JAD39959.1"/>
    <property type="molecule type" value="Transcribed_RNA"/>
</dbReference>
<evidence type="ECO:0000313" key="1">
    <source>
        <dbReference type="EMBL" id="JAD39959.1"/>
    </source>
</evidence>
<name>A0A0A8ZKM9_ARUDO</name>
<organism evidence="1">
    <name type="scientific">Arundo donax</name>
    <name type="common">Giant reed</name>
    <name type="synonym">Donax arundinaceus</name>
    <dbReference type="NCBI Taxonomy" id="35708"/>
    <lineage>
        <taxon>Eukaryota</taxon>
        <taxon>Viridiplantae</taxon>
        <taxon>Streptophyta</taxon>
        <taxon>Embryophyta</taxon>
        <taxon>Tracheophyta</taxon>
        <taxon>Spermatophyta</taxon>
        <taxon>Magnoliopsida</taxon>
        <taxon>Liliopsida</taxon>
        <taxon>Poales</taxon>
        <taxon>Poaceae</taxon>
        <taxon>PACMAD clade</taxon>
        <taxon>Arundinoideae</taxon>
        <taxon>Arundineae</taxon>
        <taxon>Arundo</taxon>
    </lineage>
</organism>
<dbReference type="AlphaFoldDB" id="A0A0A8ZKM9"/>
<reference evidence="1" key="1">
    <citation type="submission" date="2014-09" db="EMBL/GenBank/DDBJ databases">
        <authorList>
            <person name="Magalhaes I.L.F."/>
            <person name="Oliveira U."/>
            <person name="Santos F.R."/>
            <person name="Vidigal T.H.D.A."/>
            <person name="Brescovit A.D."/>
            <person name="Santos A.J."/>
        </authorList>
    </citation>
    <scope>NUCLEOTIDE SEQUENCE</scope>
    <source>
        <tissue evidence="1">Shoot tissue taken approximately 20 cm above the soil surface</tissue>
    </source>
</reference>
<proteinExistence type="predicted"/>
<reference evidence="1" key="2">
    <citation type="journal article" date="2015" name="Data Brief">
        <title>Shoot transcriptome of the giant reed, Arundo donax.</title>
        <authorList>
            <person name="Barrero R.A."/>
            <person name="Guerrero F.D."/>
            <person name="Moolhuijzen P."/>
            <person name="Goolsby J.A."/>
            <person name="Tidwell J."/>
            <person name="Bellgard S.E."/>
            <person name="Bellgard M.I."/>
        </authorList>
    </citation>
    <scope>NUCLEOTIDE SEQUENCE</scope>
    <source>
        <tissue evidence="1">Shoot tissue taken approximately 20 cm above the soil surface</tissue>
    </source>
</reference>
<accession>A0A0A8ZKM9</accession>